<keyword evidence="2" id="KW-1185">Reference proteome</keyword>
<proteinExistence type="predicted"/>
<organism evidence="1 2">
    <name type="scientific">Patellaria atrata CBS 101060</name>
    <dbReference type="NCBI Taxonomy" id="1346257"/>
    <lineage>
        <taxon>Eukaryota</taxon>
        <taxon>Fungi</taxon>
        <taxon>Dikarya</taxon>
        <taxon>Ascomycota</taxon>
        <taxon>Pezizomycotina</taxon>
        <taxon>Dothideomycetes</taxon>
        <taxon>Dothideomycetes incertae sedis</taxon>
        <taxon>Patellariales</taxon>
        <taxon>Patellariaceae</taxon>
        <taxon>Patellaria</taxon>
    </lineage>
</organism>
<dbReference type="Proteomes" id="UP000799429">
    <property type="component" value="Unassembled WGS sequence"/>
</dbReference>
<protein>
    <submittedName>
        <fullName evidence="1">Uncharacterized protein</fullName>
    </submittedName>
</protein>
<evidence type="ECO:0000313" key="1">
    <source>
        <dbReference type="EMBL" id="KAF2839332.1"/>
    </source>
</evidence>
<reference evidence="1" key="1">
    <citation type="journal article" date="2020" name="Stud. Mycol.">
        <title>101 Dothideomycetes genomes: a test case for predicting lifestyles and emergence of pathogens.</title>
        <authorList>
            <person name="Haridas S."/>
            <person name="Albert R."/>
            <person name="Binder M."/>
            <person name="Bloem J."/>
            <person name="Labutti K."/>
            <person name="Salamov A."/>
            <person name="Andreopoulos B."/>
            <person name="Baker S."/>
            <person name="Barry K."/>
            <person name="Bills G."/>
            <person name="Bluhm B."/>
            <person name="Cannon C."/>
            <person name="Castanera R."/>
            <person name="Culley D."/>
            <person name="Daum C."/>
            <person name="Ezra D."/>
            <person name="Gonzalez J."/>
            <person name="Henrissat B."/>
            <person name="Kuo A."/>
            <person name="Liang C."/>
            <person name="Lipzen A."/>
            <person name="Lutzoni F."/>
            <person name="Magnuson J."/>
            <person name="Mondo S."/>
            <person name="Nolan M."/>
            <person name="Ohm R."/>
            <person name="Pangilinan J."/>
            <person name="Park H.-J."/>
            <person name="Ramirez L."/>
            <person name="Alfaro M."/>
            <person name="Sun H."/>
            <person name="Tritt A."/>
            <person name="Yoshinaga Y."/>
            <person name="Zwiers L.-H."/>
            <person name="Turgeon B."/>
            <person name="Goodwin S."/>
            <person name="Spatafora J."/>
            <person name="Crous P."/>
            <person name="Grigoriev I."/>
        </authorList>
    </citation>
    <scope>NUCLEOTIDE SEQUENCE</scope>
    <source>
        <strain evidence="1">CBS 101060</strain>
    </source>
</reference>
<dbReference type="EMBL" id="MU006095">
    <property type="protein sequence ID" value="KAF2839332.1"/>
    <property type="molecule type" value="Genomic_DNA"/>
</dbReference>
<evidence type="ECO:0000313" key="2">
    <source>
        <dbReference type="Proteomes" id="UP000799429"/>
    </source>
</evidence>
<sequence length="455" mass="51688">MTTSSTFLRFWLQEDCRDAFLSAVDKEDLPNIRLVCHDFATRAAPVLFDDMSITFRASTFTRPARMAALERIGHHVKTVSFNAPHTPEAFLPPLIDPFTGEQREFIYEPQVHTPKTLVGRVRQPKYGSWEITDLLIKQYPPLFHAATNISAFVRAFTALSSLKHLKVSCEGQPPGQRHRRSTVDYALISLRIAIERAPLEELDTLSLLSIHPGALLYLQPMLGFGSTPSSSRKWAQIRKLAIHVDSFASAGKVPTEHLRLLQSYLRTFSPSLTRLIFRWKGERGPSPLTLDLEPSLHSPSRDPSAMSMCAPRPLKFRKLRYLELENAVSDAPQISTFISRHRRLLSEFNFEDVKLRSGSWDEALSPLTRISGNENWKKQQEEVMDVPLILSPVNLEPRIVDAAIKEQKAERGSMTMSKWLGRSKSGTAAKKAKEQFWGSSEHMRKFLRGSMLAWR</sequence>
<comment type="caution">
    <text evidence="1">The sequence shown here is derived from an EMBL/GenBank/DDBJ whole genome shotgun (WGS) entry which is preliminary data.</text>
</comment>
<gene>
    <name evidence="1" type="ORF">M501DRAFT_1011191</name>
</gene>
<accession>A0A9P4SCI4</accession>
<name>A0A9P4SCI4_9PEZI</name>
<dbReference type="OrthoDB" id="5327538at2759"/>
<dbReference type="AlphaFoldDB" id="A0A9P4SCI4"/>